<protein>
    <submittedName>
        <fullName evidence="1">Uncharacterized protein</fullName>
    </submittedName>
</protein>
<gene>
    <name evidence="1" type="ORF">MATL_G00154770</name>
</gene>
<keyword evidence="2" id="KW-1185">Reference proteome</keyword>
<dbReference type="Proteomes" id="UP001046870">
    <property type="component" value="Chromosome 12"/>
</dbReference>
<evidence type="ECO:0000313" key="1">
    <source>
        <dbReference type="EMBL" id="KAG7467536.1"/>
    </source>
</evidence>
<organism evidence="1 2">
    <name type="scientific">Megalops atlanticus</name>
    <name type="common">Tarpon</name>
    <name type="synonym">Clupea gigantea</name>
    <dbReference type="NCBI Taxonomy" id="7932"/>
    <lineage>
        <taxon>Eukaryota</taxon>
        <taxon>Metazoa</taxon>
        <taxon>Chordata</taxon>
        <taxon>Craniata</taxon>
        <taxon>Vertebrata</taxon>
        <taxon>Euteleostomi</taxon>
        <taxon>Actinopterygii</taxon>
        <taxon>Neopterygii</taxon>
        <taxon>Teleostei</taxon>
        <taxon>Elopiformes</taxon>
        <taxon>Megalopidae</taxon>
        <taxon>Megalops</taxon>
    </lineage>
</organism>
<accession>A0A9D3T5I3</accession>
<name>A0A9D3T5I3_MEGAT</name>
<dbReference type="EMBL" id="JAFDVH010000012">
    <property type="protein sequence ID" value="KAG7467536.1"/>
    <property type="molecule type" value="Genomic_DNA"/>
</dbReference>
<reference evidence="1" key="1">
    <citation type="submission" date="2021-01" db="EMBL/GenBank/DDBJ databases">
        <authorList>
            <person name="Zahm M."/>
            <person name="Roques C."/>
            <person name="Cabau C."/>
            <person name="Klopp C."/>
            <person name="Donnadieu C."/>
            <person name="Jouanno E."/>
            <person name="Lampietro C."/>
            <person name="Louis A."/>
            <person name="Herpin A."/>
            <person name="Echchiki A."/>
            <person name="Berthelot C."/>
            <person name="Parey E."/>
            <person name="Roest-Crollius H."/>
            <person name="Braasch I."/>
            <person name="Postlethwait J."/>
            <person name="Bobe J."/>
            <person name="Montfort J."/>
            <person name="Bouchez O."/>
            <person name="Begum T."/>
            <person name="Mejri S."/>
            <person name="Adams A."/>
            <person name="Chen W.-J."/>
            <person name="Guiguen Y."/>
        </authorList>
    </citation>
    <scope>NUCLEOTIDE SEQUENCE</scope>
    <source>
        <strain evidence="1">YG-15Mar2019-1</strain>
        <tissue evidence="1">Brain</tissue>
    </source>
</reference>
<comment type="caution">
    <text evidence="1">The sequence shown here is derived from an EMBL/GenBank/DDBJ whole genome shotgun (WGS) entry which is preliminary data.</text>
</comment>
<proteinExistence type="predicted"/>
<sequence>MREPAIGTALLGMGARSTGENKVLRGGIGGLGSSCSATTAPRDVRLIAIVFQQTSIKFIFHKRHRGLVFVSGLETRYSDRD</sequence>
<dbReference type="AlphaFoldDB" id="A0A9D3T5I3"/>
<evidence type="ECO:0000313" key="2">
    <source>
        <dbReference type="Proteomes" id="UP001046870"/>
    </source>
</evidence>